<name>A0A5J4IYJ8_9FLAO</name>
<keyword evidence="1" id="KW-0812">Transmembrane</keyword>
<dbReference type="AlphaFoldDB" id="A0A5J4IYJ8"/>
<evidence type="ECO:0000256" key="1">
    <source>
        <dbReference type="SAM" id="Phobius"/>
    </source>
</evidence>
<accession>A0A5J4IYJ8</accession>
<proteinExistence type="predicted"/>
<gene>
    <name evidence="2" type="ORF">ULMA_16400</name>
</gene>
<dbReference type="Proteomes" id="UP000326509">
    <property type="component" value="Unassembled WGS sequence"/>
</dbReference>
<sequence length="110" mass="12474">MIFSFSSLIIDVLPDSKLIISLPVTGLIIYYLVSYYLYVSDAYRYGIKLLVAIITCVAIVALTSMNQLYLQCDSCTLFIALGHILGIYIFMRFLVIQDPKDVQDVIKHDL</sequence>
<protein>
    <submittedName>
        <fullName evidence="2">Uncharacterized protein</fullName>
    </submittedName>
</protein>
<keyword evidence="1" id="KW-1133">Transmembrane helix</keyword>
<feature type="transmembrane region" description="Helical" evidence="1">
    <location>
        <begin position="20"/>
        <end position="38"/>
    </location>
</feature>
<keyword evidence="3" id="KW-1185">Reference proteome</keyword>
<feature type="transmembrane region" description="Helical" evidence="1">
    <location>
        <begin position="45"/>
        <end position="62"/>
    </location>
</feature>
<reference evidence="2 3" key="1">
    <citation type="submission" date="2019-08" db="EMBL/GenBank/DDBJ databases">
        <title>Draft genome sequence of Ulvibacter marinus type strain NBRC 109484.</title>
        <authorList>
            <person name="Kawano K."/>
            <person name="Ushijima N."/>
            <person name="Kihara M."/>
            <person name="Itoh H."/>
        </authorList>
    </citation>
    <scope>NUCLEOTIDE SEQUENCE [LARGE SCALE GENOMIC DNA]</scope>
    <source>
        <strain evidence="2 3">NBRC 109484</strain>
    </source>
</reference>
<comment type="caution">
    <text evidence="2">The sequence shown here is derived from an EMBL/GenBank/DDBJ whole genome shotgun (WGS) entry which is preliminary data.</text>
</comment>
<evidence type="ECO:0000313" key="2">
    <source>
        <dbReference type="EMBL" id="GER59532.1"/>
    </source>
</evidence>
<keyword evidence="1" id="KW-0472">Membrane</keyword>
<evidence type="ECO:0000313" key="3">
    <source>
        <dbReference type="Proteomes" id="UP000326509"/>
    </source>
</evidence>
<dbReference type="EMBL" id="BKCG01000003">
    <property type="protein sequence ID" value="GER59532.1"/>
    <property type="molecule type" value="Genomic_DNA"/>
</dbReference>
<feature type="transmembrane region" description="Helical" evidence="1">
    <location>
        <begin position="68"/>
        <end position="90"/>
    </location>
</feature>
<organism evidence="2 3">
    <name type="scientific">Patiriisocius marinus</name>
    <dbReference type="NCBI Taxonomy" id="1397112"/>
    <lineage>
        <taxon>Bacteria</taxon>
        <taxon>Pseudomonadati</taxon>
        <taxon>Bacteroidota</taxon>
        <taxon>Flavobacteriia</taxon>
        <taxon>Flavobacteriales</taxon>
        <taxon>Flavobacteriaceae</taxon>
        <taxon>Patiriisocius</taxon>
    </lineage>
</organism>